<evidence type="ECO:0008006" key="3">
    <source>
        <dbReference type="Google" id="ProtNLM"/>
    </source>
</evidence>
<evidence type="ECO:0000313" key="1">
    <source>
        <dbReference type="EMBL" id="KQC31712.1"/>
    </source>
</evidence>
<protein>
    <recommendedName>
        <fullName evidence="3">Phage tail protein</fullName>
    </recommendedName>
</protein>
<dbReference type="AlphaFoldDB" id="A0A0Q1C3A3"/>
<name>A0A0Q1C3A3_9FLAO</name>
<comment type="caution">
    <text evidence="1">The sequence shown here is derived from an EMBL/GenBank/DDBJ whole genome shotgun (WGS) entry which is preliminary data.</text>
</comment>
<dbReference type="EMBL" id="LCTZ01000002">
    <property type="protein sequence ID" value="KQC31712.1"/>
    <property type="molecule type" value="Genomic_DNA"/>
</dbReference>
<dbReference type="STRING" id="346185.AAY42_10040"/>
<gene>
    <name evidence="1" type="ORF">AAY42_10040</name>
</gene>
<evidence type="ECO:0000313" key="2">
    <source>
        <dbReference type="Proteomes" id="UP000050827"/>
    </source>
</evidence>
<sequence>MAGWNSVTCRLLGRDVIGITELMYKDSMEIEGVKGAGPFDIGVGEGNYNAEASITLTQEERLALLDSLPPGKRIQDIDAFPIIAAYDYTGTIYKDVIRACRFKNNGVEVKQGDKSIAFKFELYTPAIDYNV</sequence>
<proteinExistence type="predicted"/>
<dbReference type="Proteomes" id="UP000050827">
    <property type="component" value="Unassembled WGS sequence"/>
</dbReference>
<organism evidence="1 2">
    <name type="scientific">Flagellimonas eckloniae</name>
    <dbReference type="NCBI Taxonomy" id="346185"/>
    <lineage>
        <taxon>Bacteria</taxon>
        <taxon>Pseudomonadati</taxon>
        <taxon>Bacteroidota</taxon>
        <taxon>Flavobacteriia</taxon>
        <taxon>Flavobacteriales</taxon>
        <taxon>Flavobacteriaceae</taxon>
        <taxon>Flagellimonas</taxon>
    </lineage>
</organism>
<accession>A0A0Q1C3A3</accession>
<keyword evidence="2" id="KW-1185">Reference proteome</keyword>
<reference evidence="1 2" key="1">
    <citation type="submission" date="2015-04" db="EMBL/GenBank/DDBJ databases">
        <title>Complete genome of flavobacterium.</title>
        <authorList>
            <person name="Kwon Y.M."/>
            <person name="Kim S.-J."/>
        </authorList>
    </citation>
    <scope>NUCLEOTIDE SEQUENCE [LARGE SCALE GENOMIC DNA]</scope>
    <source>
        <strain evidence="1 2">DK169</strain>
    </source>
</reference>